<sequence>MANLNELVAAVDEPLNAEKQSKAERAFVARLDVFLLTFGCISQGTESLRDVLLLSFSLTSSAP</sequence>
<gene>
    <name evidence="1" type="ORF">BM221_003166</name>
</gene>
<protein>
    <submittedName>
        <fullName evidence="1">Uncharacterized protein</fullName>
    </submittedName>
</protein>
<dbReference type="EMBL" id="MRVG01000003">
    <property type="protein sequence ID" value="PMB70711.1"/>
    <property type="molecule type" value="Genomic_DNA"/>
</dbReference>
<reference evidence="1 2" key="1">
    <citation type="journal article" date="2016" name="Appl. Microbiol. Biotechnol.">
        <title>Characterization of T-DNA insertion mutants with decreased virulence in the entomopathogenic fungus Beauveria bassiana JEF-007.</title>
        <authorList>
            <person name="Kim S."/>
            <person name="Lee S.J."/>
            <person name="Nai Y.S."/>
            <person name="Yu J.S."/>
            <person name="Lee M.R."/>
            <person name="Yang Y.T."/>
            <person name="Kim J.S."/>
        </authorList>
    </citation>
    <scope>NUCLEOTIDE SEQUENCE [LARGE SCALE GENOMIC DNA]</scope>
    <source>
        <strain evidence="1 2">JEF-007</strain>
    </source>
</reference>
<evidence type="ECO:0000313" key="2">
    <source>
        <dbReference type="Proteomes" id="UP000235728"/>
    </source>
</evidence>
<name>A0A2N6NTW1_BEABA</name>
<accession>A0A2N6NTW1</accession>
<proteinExistence type="predicted"/>
<comment type="caution">
    <text evidence="1">The sequence shown here is derived from an EMBL/GenBank/DDBJ whole genome shotgun (WGS) entry which is preliminary data.</text>
</comment>
<dbReference type="AlphaFoldDB" id="A0A2N6NTW1"/>
<organism evidence="1 2">
    <name type="scientific">Beauveria bassiana</name>
    <name type="common">White muscardine disease fungus</name>
    <name type="synonym">Tritirachium shiotae</name>
    <dbReference type="NCBI Taxonomy" id="176275"/>
    <lineage>
        <taxon>Eukaryota</taxon>
        <taxon>Fungi</taxon>
        <taxon>Dikarya</taxon>
        <taxon>Ascomycota</taxon>
        <taxon>Pezizomycotina</taxon>
        <taxon>Sordariomycetes</taxon>
        <taxon>Hypocreomycetidae</taxon>
        <taxon>Hypocreales</taxon>
        <taxon>Cordycipitaceae</taxon>
        <taxon>Beauveria</taxon>
    </lineage>
</organism>
<evidence type="ECO:0000313" key="1">
    <source>
        <dbReference type="EMBL" id="PMB70711.1"/>
    </source>
</evidence>
<dbReference type="Proteomes" id="UP000235728">
    <property type="component" value="Unassembled WGS sequence"/>
</dbReference>